<dbReference type="AlphaFoldDB" id="A0A7R9L2B4"/>
<feature type="transmembrane region" description="Helical" evidence="1">
    <location>
        <begin position="30"/>
        <end position="57"/>
    </location>
</feature>
<protein>
    <submittedName>
        <fullName evidence="2">Uncharacterized protein</fullName>
    </submittedName>
</protein>
<keyword evidence="1" id="KW-0812">Transmembrane</keyword>
<dbReference type="EMBL" id="OC865807">
    <property type="protein sequence ID" value="CAD7632587.1"/>
    <property type="molecule type" value="Genomic_DNA"/>
</dbReference>
<evidence type="ECO:0000256" key="1">
    <source>
        <dbReference type="SAM" id="Phobius"/>
    </source>
</evidence>
<dbReference type="Proteomes" id="UP000759131">
    <property type="component" value="Unassembled WGS sequence"/>
</dbReference>
<sequence>MKGEPMVMNGGYGGGNNDREQDTCFRCVKIILIVFHSLALIGLVILAVIFFVALIAISNANDKHKTKYDDYNYPTNTGTDNTPNNDQMKTMGTFMGIFVSLALIFEIIVLIGIIKENKTVVFVYLVLGIIGTIQNMMYGVATGLLSTVMVALTAYFAYMIVKRDRQMV</sequence>
<dbReference type="OrthoDB" id="6530896at2759"/>
<feature type="transmembrane region" description="Helical" evidence="1">
    <location>
        <begin position="121"/>
        <end position="138"/>
    </location>
</feature>
<evidence type="ECO:0000313" key="2">
    <source>
        <dbReference type="EMBL" id="CAD7632587.1"/>
    </source>
</evidence>
<keyword evidence="1" id="KW-1133">Transmembrane helix</keyword>
<accession>A0A7R9L2B4</accession>
<dbReference type="EMBL" id="CAJPIZ010011232">
    <property type="protein sequence ID" value="CAG2113017.1"/>
    <property type="molecule type" value="Genomic_DNA"/>
</dbReference>
<name>A0A7R9L2B4_9ACAR</name>
<reference evidence="2" key="1">
    <citation type="submission" date="2020-11" db="EMBL/GenBank/DDBJ databases">
        <authorList>
            <person name="Tran Van P."/>
        </authorList>
    </citation>
    <scope>NUCLEOTIDE SEQUENCE</scope>
</reference>
<organism evidence="2">
    <name type="scientific">Medioppia subpectinata</name>
    <dbReference type="NCBI Taxonomy" id="1979941"/>
    <lineage>
        <taxon>Eukaryota</taxon>
        <taxon>Metazoa</taxon>
        <taxon>Ecdysozoa</taxon>
        <taxon>Arthropoda</taxon>
        <taxon>Chelicerata</taxon>
        <taxon>Arachnida</taxon>
        <taxon>Acari</taxon>
        <taxon>Acariformes</taxon>
        <taxon>Sarcoptiformes</taxon>
        <taxon>Oribatida</taxon>
        <taxon>Brachypylina</taxon>
        <taxon>Oppioidea</taxon>
        <taxon>Oppiidae</taxon>
        <taxon>Medioppia</taxon>
    </lineage>
</organism>
<evidence type="ECO:0000313" key="3">
    <source>
        <dbReference type="Proteomes" id="UP000759131"/>
    </source>
</evidence>
<feature type="transmembrane region" description="Helical" evidence="1">
    <location>
        <begin position="94"/>
        <end position="114"/>
    </location>
</feature>
<keyword evidence="1" id="KW-0472">Membrane</keyword>
<feature type="transmembrane region" description="Helical" evidence="1">
    <location>
        <begin position="144"/>
        <end position="161"/>
    </location>
</feature>
<gene>
    <name evidence="2" type="ORF">OSB1V03_LOCUS12990</name>
</gene>
<proteinExistence type="predicted"/>
<keyword evidence="3" id="KW-1185">Reference proteome</keyword>